<feature type="transmembrane region" description="Helical" evidence="1">
    <location>
        <begin position="12"/>
        <end position="29"/>
    </location>
</feature>
<feature type="transmembrane region" description="Helical" evidence="1">
    <location>
        <begin position="36"/>
        <end position="53"/>
    </location>
</feature>
<reference evidence="2" key="1">
    <citation type="submission" date="2018-06" db="EMBL/GenBank/DDBJ databases">
        <authorList>
            <person name="Zhirakovskaya E."/>
        </authorList>
    </citation>
    <scope>NUCLEOTIDE SEQUENCE</scope>
</reference>
<feature type="transmembrane region" description="Helical" evidence="1">
    <location>
        <begin position="255"/>
        <end position="273"/>
    </location>
</feature>
<dbReference type="AlphaFoldDB" id="A0A3B0YGA0"/>
<gene>
    <name evidence="2" type="ORF">MNBD_GAMMA09-3807</name>
</gene>
<keyword evidence="1" id="KW-1133">Transmembrane helix</keyword>
<accession>A0A3B0YGA0</accession>
<feature type="transmembrane region" description="Helical" evidence="1">
    <location>
        <begin position="226"/>
        <end position="243"/>
    </location>
</feature>
<feature type="non-terminal residue" evidence="2">
    <location>
        <position position="1"/>
    </location>
</feature>
<name>A0A3B0YGA0_9ZZZZ</name>
<organism evidence="2">
    <name type="scientific">hydrothermal vent metagenome</name>
    <dbReference type="NCBI Taxonomy" id="652676"/>
    <lineage>
        <taxon>unclassified sequences</taxon>
        <taxon>metagenomes</taxon>
        <taxon>ecological metagenomes</taxon>
    </lineage>
</organism>
<evidence type="ECO:0008006" key="3">
    <source>
        <dbReference type="Google" id="ProtNLM"/>
    </source>
</evidence>
<evidence type="ECO:0000256" key="1">
    <source>
        <dbReference type="SAM" id="Phobius"/>
    </source>
</evidence>
<feature type="transmembrane region" description="Helical" evidence="1">
    <location>
        <begin position="126"/>
        <end position="145"/>
    </location>
</feature>
<keyword evidence="1" id="KW-0472">Membrane</keyword>
<feature type="transmembrane region" description="Helical" evidence="1">
    <location>
        <begin position="84"/>
        <end position="111"/>
    </location>
</feature>
<protein>
    <recommendedName>
        <fullName evidence="3">Glycosyltransferase RgtA/B/C/D-like domain-containing protein</fullName>
    </recommendedName>
</protein>
<feature type="transmembrane region" description="Helical" evidence="1">
    <location>
        <begin position="59"/>
        <end position="75"/>
    </location>
</feature>
<evidence type="ECO:0000313" key="2">
    <source>
        <dbReference type="EMBL" id="VAW67386.1"/>
    </source>
</evidence>
<keyword evidence="1" id="KW-0812">Transmembrane</keyword>
<dbReference type="EMBL" id="UOFI01000097">
    <property type="protein sequence ID" value="VAW67386.1"/>
    <property type="molecule type" value="Genomic_DNA"/>
</dbReference>
<proteinExistence type="predicted"/>
<sequence>DTFGKQNGFYLFRLSYIFLLFIFLATYLKQIKSPRLVVFLVLPVFSYFVAHRILLRPELISNILMLLCLILYVRARHSFSHKNLFFVTFLLLIWVNYHSPVLGYIIIFGLFLDRFIHKMFLGEDGYSWKLFYGWAVVVFLVGFVNREGEHFIFSMIDFVVNSKGSTTLEYLPARVFYATNKMVHASWALSVCVIAWSFSKKQYGFSFISILLLYFSWSTSRLVTPVAMINIFILAFLLSEYLIKKEYISLKPVVRRLLMLSIPALALFSYYELAAMAVNEYRHKEGRELRLETRYPVSVTSYMKNYQSGGKILNPMHIGGYLLNYLAPKFQVYLDGRTNILYPISRMDYYLDMLDSPKVIQTEIKKYDVDYVLLENRPWFLSLVMGVKGMKLNYVDDYYMLFSKENEKNAFPVAGLISIVPTCWEESLSSEMKSEYLLAKKVFSDEPHLLTNVLNMLNAYSLSENKKEFLTMQLELGLLPDSIRRLLGVLALKNNMYGISLRYLSKIKINQRDDLFLMVYDLVMMGEYQDAEKTLLAYTNNQVFYFMPDINQVAEAKIITPMLTSFLLSIINKISEDYKLQYFSGEDFNSLKEKHTESGGKHKGALKFGDPSAMFCQAAIDGSEEDEL</sequence>